<accession>A0ABU0X5U3</accession>
<dbReference type="Pfam" id="PF16827">
    <property type="entry name" value="zf-HC3"/>
    <property type="match status" value="1"/>
</dbReference>
<reference evidence="1 2" key="1">
    <citation type="submission" date="2017-06" db="EMBL/GenBank/DDBJ databases">
        <title>Cultured bacterium strain Saccharothrix yanglingensis Hhs.015.</title>
        <authorList>
            <person name="Xia Y."/>
        </authorList>
    </citation>
    <scope>NUCLEOTIDE SEQUENCE [LARGE SCALE GENOMIC DNA]</scope>
    <source>
        <strain evidence="1 2">Hhs.015</strain>
    </source>
</reference>
<evidence type="ECO:0000313" key="1">
    <source>
        <dbReference type="EMBL" id="MDQ2587505.1"/>
    </source>
</evidence>
<gene>
    <name evidence="1" type="ORF">CKY47_26670</name>
</gene>
<organism evidence="1 2">
    <name type="scientific">Saccharothrix yanglingensis</name>
    <dbReference type="NCBI Taxonomy" id="659496"/>
    <lineage>
        <taxon>Bacteria</taxon>
        <taxon>Bacillati</taxon>
        <taxon>Actinomycetota</taxon>
        <taxon>Actinomycetes</taxon>
        <taxon>Pseudonocardiales</taxon>
        <taxon>Pseudonocardiaceae</taxon>
        <taxon>Saccharothrix</taxon>
    </lineage>
</organism>
<protein>
    <recommendedName>
        <fullName evidence="3">Zinc finger protein</fullName>
    </recommendedName>
</protein>
<dbReference type="EMBL" id="NSDM01000012">
    <property type="protein sequence ID" value="MDQ2587505.1"/>
    <property type="molecule type" value="Genomic_DNA"/>
</dbReference>
<sequence length="90" mass="9926">MSFRPFRWLPHNGKRHAVKEDAVAYEETTTLCGEEVTIPAGRLGKAEWSWPTCRDCDAAWRAAEGILPIPHQLSAADVSARTPGIPAVTR</sequence>
<dbReference type="InterPro" id="IPR031795">
    <property type="entry name" value="Zf-HC3"/>
</dbReference>
<comment type="caution">
    <text evidence="1">The sequence shown here is derived from an EMBL/GenBank/DDBJ whole genome shotgun (WGS) entry which is preliminary data.</text>
</comment>
<name>A0ABU0X5U3_9PSEU</name>
<evidence type="ECO:0000313" key="2">
    <source>
        <dbReference type="Proteomes" id="UP001225605"/>
    </source>
</evidence>
<dbReference type="RefSeq" id="WP_306749057.1">
    <property type="nucleotide sequence ID" value="NZ_NSDM01000012.1"/>
</dbReference>
<evidence type="ECO:0008006" key="3">
    <source>
        <dbReference type="Google" id="ProtNLM"/>
    </source>
</evidence>
<proteinExistence type="predicted"/>
<dbReference type="Gene3D" id="2.30.30.990">
    <property type="entry name" value="Malonyl-[acyl-carrier protein] O-methyltransferase, zinc-finger motif"/>
    <property type="match status" value="1"/>
</dbReference>
<dbReference type="Proteomes" id="UP001225605">
    <property type="component" value="Unassembled WGS sequence"/>
</dbReference>
<keyword evidence="2" id="KW-1185">Reference proteome</keyword>